<proteinExistence type="predicted"/>
<sequence length="127" mass="13900">MKKLQELMESAKEQSDKNGEEEKKLEKNKMMKKQIKSSILYIPPFIGDLRGRGGEGEGITDLSASKPGEPIQPCLNDGSAVTYRAAPAQRRAVRGAKSMNLSQAVKSGCRGLEGESSTKRESKMVEK</sequence>
<protein>
    <submittedName>
        <fullName evidence="2">Uncharacterized protein</fullName>
    </submittedName>
</protein>
<feature type="region of interest" description="Disordered" evidence="1">
    <location>
        <begin position="1"/>
        <end position="29"/>
    </location>
</feature>
<evidence type="ECO:0000313" key="3">
    <source>
        <dbReference type="Proteomes" id="UP000735302"/>
    </source>
</evidence>
<organism evidence="2 3">
    <name type="scientific">Plakobranchus ocellatus</name>
    <dbReference type="NCBI Taxonomy" id="259542"/>
    <lineage>
        <taxon>Eukaryota</taxon>
        <taxon>Metazoa</taxon>
        <taxon>Spiralia</taxon>
        <taxon>Lophotrochozoa</taxon>
        <taxon>Mollusca</taxon>
        <taxon>Gastropoda</taxon>
        <taxon>Heterobranchia</taxon>
        <taxon>Euthyneura</taxon>
        <taxon>Panpulmonata</taxon>
        <taxon>Sacoglossa</taxon>
        <taxon>Placobranchoidea</taxon>
        <taxon>Plakobranchidae</taxon>
        <taxon>Plakobranchus</taxon>
    </lineage>
</organism>
<dbReference type="Proteomes" id="UP000735302">
    <property type="component" value="Unassembled WGS sequence"/>
</dbReference>
<comment type="caution">
    <text evidence="2">The sequence shown here is derived from an EMBL/GenBank/DDBJ whole genome shotgun (WGS) entry which is preliminary data.</text>
</comment>
<dbReference type="AlphaFoldDB" id="A0AAV4BA15"/>
<evidence type="ECO:0000256" key="1">
    <source>
        <dbReference type="SAM" id="MobiDB-lite"/>
    </source>
</evidence>
<name>A0AAV4BA15_9GAST</name>
<gene>
    <name evidence="2" type="ORF">PoB_004215100</name>
</gene>
<feature type="region of interest" description="Disordered" evidence="1">
    <location>
        <begin position="52"/>
        <end position="71"/>
    </location>
</feature>
<dbReference type="EMBL" id="BLXT01004610">
    <property type="protein sequence ID" value="GFO15646.1"/>
    <property type="molecule type" value="Genomic_DNA"/>
</dbReference>
<reference evidence="2 3" key="1">
    <citation type="journal article" date="2021" name="Elife">
        <title>Chloroplast acquisition without the gene transfer in kleptoplastic sea slugs, Plakobranchus ocellatus.</title>
        <authorList>
            <person name="Maeda T."/>
            <person name="Takahashi S."/>
            <person name="Yoshida T."/>
            <person name="Shimamura S."/>
            <person name="Takaki Y."/>
            <person name="Nagai Y."/>
            <person name="Toyoda A."/>
            <person name="Suzuki Y."/>
            <person name="Arimoto A."/>
            <person name="Ishii H."/>
            <person name="Satoh N."/>
            <person name="Nishiyama T."/>
            <person name="Hasebe M."/>
            <person name="Maruyama T."/>
            <person name="Minagawa J."/>
            <person name="Obokata J."/>
            <person name="Shigenobu S."/>
        </authorList>
    </citation>
    <scope>NUCLEOTIDE SEQUENCE [LARGE SCALE GENOMIC DNA]</scope>
</reference>
<feature type="region of interest" description="Disordered" evidence="1">
    <location>
        <begin position="94"/>
        <end position="127"/>
    </location>
</feature>
<keyword evidence="3" id="KW-1185">Reference proteome</keyword>
<feature type="compositionally biased region" description="Basic and acidic residues" evidence="1">
    <location>
        <begin position="112"/>
        <end position="127"/>
    </location>
</feature>
<evidence type="ECO:0000313" key="2">
    <source>
        <dbReference type="EMBL" id="GFO15646.1"/>
    </source>
</evidence>
<accession>A0AAV4BA15</accession>